<name>A0A1C0AG57_9FIRM</name>
<gene>
    <name evidence="1" type="ORF">BBG48_004795</name>
</gene>
<dbReference type="EMBL" id="MBEW02000007">
    <property type="protein sequence ID" value="RDY21441.1"/>
    <property type="molecule type" value="Genomic_DNA"/>
</dbReference>
<evidence type="ECO:0000313" key="1">
    <source>
        <dbReference type="EMBL" id="RDY21441.1"/>
    </source>
</evidence>
<dbReference type="RefSeq" id="WP_068913599.1">
    <property type="nucleotide sequence ID" value="NZ_MBEW02000007.1"/>
</dbReference>
<dbReference type="STRING" id="1871336.BBG48_06470"/>
<dbReference type="Gene3D" id="4.10.410.40">
    <property type="match status" value="1"/>
</dbReference>
<dbReference type="Pfam" id="PF16460">
    <property type="entry name" value="Phage_TTP_11"/>
    <property type="match status" value="1"/>
</dbReference>
<proteinExistence type="predicted"/>
<sequence length="140" mass="15348">MAISTYKIFLMYKDSSDWQKLIDIKEFPDLGGTPEMLETTTLSDKMQTYIPGIQSLDAMEFSANYTLEEYKKLKALEGTEKEYAVWLGGTEAGDNLTPTGSQGKFKFKGQLSVFPVGGGVNEVVGMTITIAPSTPISQEA</sequence>
<dbReference type="AlphaFoldDB" id="A0A1C0AG57"/>
<accession>A0A1C0AG57</accession>
<reference evidence="1 2" key="1">
    <citation type="journal article" date="2016" name="Genome Announc.">
        <title>Draft Genome Sequence of Criibacterium bergeronii gen. nov., sp. nov., Strain CCRI-22567T, Isolated from a Vaginal Sample from a Woman with Bacterial Vaginosis.</title>
        <authorList>
            <person name="Maheux A.F."/>
            <person name="Berube E."/>
            <person name="Boudreau D.K."/>
            <person name="Raymond F."/>
            <person name="Corbeil J."/>
            <person name="Roy P.H."/>
            <person name="Boissinot M."/>
            <person name="Omar R.F."/>
        </authorList>
    </citation>
    <scope>NUCLEOTIDE SEQUENCE [LARGE SCALE GENOMIC DNA]</scope>
    <source>
        <strain evidence="1 2">CCRI-22567</strain>
    </source>
</reference>
<dbReference type="InterPro" id="IPR032495">
    <property type="entry name" value="Phage_TTP_11"/>
</dbReference>
<comment type="caution">
    <text evidence="1">The sequence shown here is derived from an EMBL/GenBank/DDBJ whole genome shotgun (WGS) entry which is preliminary data.</text>
</comment>
<evidence type="ECO:0000313" key="2">
    <source>
        <dbReference type="Proteomes" id="UP000093352"/>
    </source>
</evidence>
<organism evidence="1 2">
    <name type="scientific">Criibacterium bergeronii</name>
    <dbReference type="NCBI Taxonomy" id="1871336"/>
    <lineage>
        <taxon>Bacteria</taxon>
        <taxon>Bacillati</taxon>
        <taxon>Bacillota</taxon>
        <taxon>Clostridia</taxon>
        <taxon>Peptostreptococcales</taxon>
        <taxon>Filifactoraceae</taxon>
        <taxon>Criibacterium</taxon>
    </lineage>
</organism>
<keyword evidence="2" id="KW-1185">Reference proteome</keyword>
<dbReference type="Proteomes" id="UP000093352">
    <property type="component" value="Unassembled WGS sequence"/>
</dbReference>
<protein>
    <submittedName>
        <fullName evidence="1">Phage tail protein</fullName>
    </submittedName>
</protein>